<name>A0A9P6BBH9_9AGAR</name>
<evidence type="ECO:0000313" key="2">
    <source>
        <dbReference type="EMBL" id="KAF9521464.1"/>
    </source>
</evidence>
<feature type="region of interest" description="Disordered" evidence="1">
    <location>
        <begin position="142"/>
        <end position="170"/>
    </location>
</feature>
<accession>A0A9P6BBH9</accession>
<reference evidence="2" key="1">
    <citation type="submission" date="2020-11" db="EMBL/GenBank/DDBJ databases">
        <authorList>
            <consortium name="DOE Joint Genome Institute"/>
            <person name="Ahrendt S."/>
            <person name="Riley R."/>
            <person name="Andreopoulos W."/>
            <person name="Labutti K."/>
            <person name="Pangilinan J."/>
            <person name="Ruiz-Duenas F.J."/>
            <person name="Barrasa J.M."/>
            <person name="Sanchez-Garcia M."/>
            <person name="Camarero S."/>
            <person name="Miyauchi S."/>
            <person name="Serrano A."/>
            <person name="Linde D."/>
            <person name="Babiker R."/>
            <person name="Drula E."/>
            <person name="Ayuso-Fernandez I."/>
            <person name="Pacheco R."/>
            <person name="Padilla G."/>
            <person name="Ferreira P."/>
            <person name="Barriuso J."/>
            <person name="Kellner H."/>
            <person name="Castanera R."/>
            <person name="Alfaro M."/>
            <person name="Ramirez L."/>
            <person name="Pisabarro A.G."/>
            <person name="Kuo A."/>
            <person name="Tritt A."/>
            <person name="Lipzen A."/>
            <person name="He G."/>
            <person name="Yan M."/>
            <person name="Ng V."/>
            <person name="Cullen D."/>
            <person name="Martin F."/>
            <person name="Rosso M.-N."/>
            <person name="Henrissat B."/>
            <person name="Hibbett D."/>
            <person name="Martinez A.T."/>
            <person name="Grigoriev I.V."/>
        </authorList>
    </citation>
    <scope>NUCLEOTIDE SEQUENCE</scope>
    <source>
        <strain evidence="2">CBS 506.95</strain>
    </source>
</reference>
<dbReference type="AlphaFoldDB" id="A0A9P6BBH9"/>
<keyword evidence="3" id="KW-1185">Reference proteome</keyword>
<gene>
    <name evidence="2" type="ORF">CPB83DRAFT_900701</name>
</gene>
<protein>
    <submittedName>
        <fullName evidence="2">Uncharacterized protein</fullName>
    </submittedName>
</protein>
<feature type="compositionally biased region" description="Polar residues" evidence="1">
    <location>
        <begin position="142"/>
        <end position="169"/>
    </location>
</feature>
<comment type="caution">
    <text evidence="2">The sequence shown here is derived from an EMBL/GenBank/DDBJ whole genome shotgun (WGS) entry which is preliminary data.</text>
</comment>
<dbReference type="EMBL" id="MU158056">
    <property type="protein sequence ID" value="KAF9521464.1"/>
    <property type="molecule type" value="Genomic_DNA"/>
</dbReference>
<proteinExistence type="predicted"/>
<sequence>MSQTAKQFGLSTINKHSNATRLHVILVRASKSPSRQIPRDLFKSNRLPYGHYATSTTPGPSSSTLSSCLCSMEEATLSLPVDQFACLRSHLLATPLPSDLVFLPSVLDKLLSEHGYQVTAGINTDLLNHDLNPAYSSLQSLNKPLPSLSRNTTPGFDNTSQTAAPSSPGSIDDSVIDDLLPFPTKPHATGNDNNEICECNLCEEVFRSLEEADLRGHNLSNFDFSFLLSEKYCKGDLRMKSYERPEV</sequence>
<organism evidence="2 3">
    <name type="scientific">Crepidotus variabilis</name>
    <dbReference type="NCBI Taxonomy" id="179855"/>
    <lineage>
        <taxon>Eukaryota</taxon>
        <taxon>Fungi</taxon>
        <taxon>Dikarya</taxon>
        <taxon>Basidiomycota</taxon>
        <taxon>Agaricomycotina</taxon>
        <taxon>Agaricomycetes</taxon>
        <taxon>Agaricomycetidae</taxon>
        <taxon>Agaricales</taxon>
        <taxon>Agaricineae</taxon>
        <taxon>Crepidotaceae</taxon>
        <taxon>Crepidotus</taxon>
    </lineage>
</organism>
<evidence type="ECO:0000313" key="3">
    <source>
        <dbReference type="Proteomes" id="UP000807306"/>
    </source>
</evidence>
<evidence type="ECO:0000256" key="1">
    <source>
        <dbReference type="SAM" id="MobiDB-lite"/>
    </source>
</evidence>
<dbReference type="Proteomes" id="UP000807306">
    <property type="component" value="Unassembled WGS sequence"/>
</dbReference>